<dbReference type="EMBL" id="QSGO01000001">
    <property type="protein sequence ID" value="RHB38298.1"/>
    <property type="molecule type" value="Genomic_DNA"/>
</dbReference>
<accession>A0A413VXL1</accession>
<sequence length="418" mass="48563">MNNIESFVYNLVRKNPGVKQFVRNIYQTTFDMLPRKKEFTIHPYKYKENYFFGFHDISPVSIDDTMLLANHISFDLRMPASNEGLEVGYFDLCDGRIEEFHPLGITYAWNYHKGCRLQWLGNNNIIFNTGIGDKLVSKIINITTKQEQIINFPIDAVHTESMKATSFSYERLERCMPGYGYSYNDEGYIEQDIPDKTGLFIVDLKTNTKQLIISINKLAETVSEEYKTDFLHYVTHSEFSPDGRYVSFLHRWIDKGGDVMKRWTRIVIYDFQTNQLIILPSQMSGSHYVWNTSNQIIASCIINGKSCHVLFDMNDINNYQTVSANILNSDGHQSFITNTTFVTDTYPNRYRMANLLKVDIQTGQVDLLASLYSPKKYQTKDFKCHIACDLHPRVSYSGKYLCWDSPRTGKRAIYLMKL</sequence>
<evidence type="ECO:0000313" key="1">
    <source>
        <dbReference type="EMBL" id="RHB38298.1"/>
    </source>
</evidence>
<dbReference type="Proteomes" id="UP000284379">
    <property type="component" value="Unassembled WGS sequence"/>
</dbReference>
<dbReference type="InterPro" id="IPR015943">
    <property type="entry name" value="WD40/YVTN_repeat-like_dom_sf"/>
</dbReference>
<name>A0A413VXL1_9BACE</name>
<comment type="caution">
    <text evidence="1">The sequence shown here is derived from an EMBL/GenBank/DDBJ whole genome shotgun (WGS) entry which is preliminary data.</text>
</comment>
<protein>
    <submittedName>
        <fullName evidence="1">Uncharacterized protein</fullName>
    </submittedName>
</protein>
<dbReference type="Gene3D" id="2.130.10.10">
    <property type="entry name" value="YVTN repeat-like/Quinoprotein amine dehydrogenase"/>
    <property type="match status" value="1"/>
</dbReference>
<proteinExistence type="predicted"/>
<dbReference type="RefSeq" id="WP_122200604.1">
    <property type="nucleotide sequence ID" value="NZ_CABJFV010000001.1"/>
</dbReference>
<evidence type="ECO:0000313" key="2">
    <source>
        <dbReference type="Proteomes" id="UP000284379"/>
    </source>
</evidence>
<dbReference type="AlphaFoldDB" id="A0A413VXL1"/>
<dbReference type="SUPFAM" id="SSF82171">
    <property type="entry name" value="DPP6 N-terminal domain-like"/>
    <property type="match status" value="1"/>
</dbReference>
<organism evidence="1 2">
    <name type="scientific">Bacteroides nordii</name>
    <dbReference type="NCBI Taxonomy" id="291645"/>
    <lineage>
        <taxon>Bacteria</taxon>
        <taxon>Pseudomonadati</taxon>
        <taxon>Bacteroidota</taxon>
        <taxon>Bacteroidia</taxon>
        <taxon>Bacteroidales</taxon>
        <taxon>Bacteroidaceae</taxon>
        <taxon>Bacteroides</taxon>
    </lineage>
</organism>
<reference evidence="1 2" key="1">
    <citation type="submission" date="2018-08" db="EMBL/GenBank/DDBJ databases">
        <title>A genome reference for cultivated species of the human gut microbiota.</title>
        <authorList>
            <person name="Zou Y."/>
            <person name="Xue W."/>
            <person name="Luo G."/>
        </authorList>
    </citation>
    <scope>NUCLEOTIDE SEQUENCE [LARGE SCALE GENOMIC DNA]</scope>
    <source>
        <strain evidence="1 2">AM40-30BH</strain>
    </source>
</reference>
<gene>
    <name evidence="1" type="ORF">DW888_00290</name>
</gene>